<protein>
    <submittedName>
        <fullName evidence="2">Uncharacterized protein</fullName>
    </submittedName>
</protein>
<keyword evidence="3" id="KW-1185">Reference proteome</keyword>
<dbReference type="Proteomes" id="UP001321473">
    <property type="component" value="Unassembled WGS sequence"/>
</dbReference>
<feature type="compositionally biased region" description="Polar residues" evidence="1">
    <location>
        <begin position="22"/>
        <end position="31"/>
    </location>
</feature>
<gene>
    <name evidence="2" type="ORF">V5799_009453</name>
</gene>
<feature type="compositionally biased region" description="Polar residues" evidence="1">
    <location>
        <begin position="167"/>
        <end position="180"/>
    </location>
</feature>
<evidence type="ECO:0000313" key="2">
    <source>
        <dbReference type="EMBL" id="KAK8784181.1"/>
    </source>
</evidence>
<proteinExistence type="predicted"/>
<sequence>MSLDSGLKRKRPPHVDGYEQFQGDSMASTSDEFQRYYYGSTSDESGRSDDCVDGSDLFEADHGHSAYENSGPSPTPDMDRGRPFQGNWRPSLGPAWSPNLKPMQPSETGRGPQWRSAFMGGTCVVQPETPLILEQGGNYRTDFPRQSPHSHTGRTPHSGGAPYNRRVTLQGSNDSSTNSEFWRPCCSNERGERSTTWPHVNESEHASVATRAGQRVISDREIAQAEVNGEPGLTCGGAQILEVASLSSENRLQVYSLGPGALGTLVASPDTDRLFHGGTTSRLSKEESSPPIRQPDTAAFVEVVNAGNNLAPEDFEECRGGALVQPSSCDHDACVEMHHASGDSQHKEMVASFSVDDQRPNGTEDKAVATIADTDAERSSNSGRAAPLPDPLATIIGPAEDVNAMVRNWLQTSFPAEDT</sequence>
<dbReference type="AlphaFoldDB" id="A0AAQ4FBQ0"/>
<organism evidence="2 3">
    <name type="scientific">Amblyomma americanum</name>
    <name type="common">Lone star tick</name>
    <dbReference type="NCBI Taxonomy" id="6943"/>
    <lineage>
        <taxon>Eukaryota</taxon>
        <taxon>Metazoa</taxon>
        <taxon>Ecdysozoa</taxon>
        <taxon>Arthropoda</taxon>
        <taxon>Chelicerata</taxon>
        <taxon>Arachnida</taxon>
        <taxon>Acari</taxon>
        <taxon>Parasitiformes</taxon>
        <taxon>Ixodida</taxon>
        <taxon>Ixodoidea</taxon>
        <taxon>Ixodidae</taxon>
        <taxon>Amblyomminae</taxon>
        <taxon>Amblyomma</taxon>
    </lineage>
</organism>
<feature type="non-terminal residue" evidence="2">
    <location>
        <position position="419"/>
    </location>
</feature>
<reference evidence="2 3" key="1">
    <citation type="journal article" date="2023" name="Arcadia Sci">
        <title>De novo assembly of a long-read Amblyomma americanum tick genome.</title>
        <authorList>
            <person name="Chou S."/>
            <person name="Poskanzer K.E."/>
            <person name="Rollins M."/>
            <person name="Thuy-Boun P.S."/>
        </authorList>
    </citation>
    <scope>NUCLEOTIDE SEQUENCE [LARGE SCALE GENOMIC DNA]</scope>
    <source>
        <strain evidence="2">F_SG_1</strain>
        <tissue evidence="2">Salivary glands</tissue>
    </source>
</reference>
<accession>A0AAQ4FBQ0</accession>
<feature type="region of interest" description="Disordered" evidence="1">
    <location>
        <begin position="1"/>
        <end position="115"/>
    </location>
</feature>
<comment type="caution">
    <text evidence="2">The sequence shown here is derived from an EMBL/GenBank/DDBJ whole genome shotgun (WGS) entry which is preliminary data.</text>
</comment>
<feature type="region of interest" description="Disordered" evidence="1">
    <location>
        <begin position="135"/>
        <end position="212"/>
    </location>
</feature>
<evidence type="ECO:0000313" key="3">
    <source>
        <dbReference type="Proteomes" id="UP001321473"/>
    </source>
</evidence>
<dbReference type="EMBL" id="JARKHS020004767">
    <property type="protein sequence ID" value="KAK8784181.1"/>
    <property type="molecule type" value="Genomic_DNA"/>
</dbReference>
<evidence type="ECO:0000256" key="1">
    <source>
        <dbReference type="SAM" id="MobiDB-lite"/>
    </source>
</evidence>
<feature type="region of interest" description="Disordered" evidence="1">
    <location>
        <begin position="371"/>
        <end position="392"/>
    </location>
</feature>
<name>A0AAQ4FBQ0_AMBAM</name>